<dbReference type="AlphaFoldDB" id="A0A831VTP0"/>
<feature type="domain" description="SF4 helicase" evidence="1">
    <location>
        <begin position="315"/>
        <end position="568"/>
    </location>
</feature>
<dbReference type="PANTHER" id="PTHR30153:SF2">
    <property type="entry name" value="REPLICATIVE DNA HELICASE"/>
    <property type="match status" value="1"/>
</dbReference>
<dbReference type="PANTHER" id="PTHR30153">
    <property type="entry name" value="REPLICATIVE DNA HELICASE DNAB"/>
    <property type="match status" value="1"/>
</dbReference>
<reference evidence="2" key="1">
    <citation type="journal article" date="2020" name="mSystems">
        <title>Genome- and Community-Level Interaction Insights into Carbon Utilization and Element Cycling Functions of Hydrothermarchaeota in Hydrothermal Sediment.</title>
        <authorList>
            <person name="Zhou Z."/>
            <person name="Liu Y."/>
            <person name="Xu W."/>
            <person name="Pan J."/>
            <person name="Luo Z.H."/>
            <person name="Li M."/>
        </authorList>
    </citation>
    <scope>NUCLEOTIDE SEQUENCE [LARGE SCALE GENOMIC DNA]</scope>
    <source>
        <strain evidence="2">HyVt-345</strain>
    </source>
</reference>
<dbReference type="Pfam" id="PF03796">
    <property type="entry name" value="DnaB_C"/>
    <property type="match status" value="1"/>
</dbReference>
<name>A0A831VTP0_9FLAO</name>
<sequence>MDFPEYKYVDHALGHVNKRNNVVDQLPDCTGKTDCYRSVFRFTKEYLNYCEKNKSVGGYSGPCFCDWMPIDIDDENLDIAYKKTKDVIGILEIDYDISVEHLFFSGAKGFHVLLPSRMFGLIPSEKLPGVMKNMAAEMFGELHDGAIYDINRLLRLNNTINSKSGKHKISISIQEFNEGINKILELATKPQPVKSPSLYDCVTNDQLNELYKKWMSNESKPKSKTTTDWQKIRDGVGEGERNKYACSLAGICKTGNFNKDTTFNVLSGWNNGNDPPLEDSELISIIDNLYKKEDKNDLENKVFPIWSIYDEYQEFVRSGKKVNIGVPKMDERIRGIRPGQVLTIMGYTGNFKSALLQWILRHYTQYSEEPVLMFELEMTRLDLFERAVQMESELSGPQVEESFKQGDFKDLVDGVKLRLPNYYVVDIPYLSFTDMERFTLYAEQQIYNKKTGLIGIDFIQLMDGGGRTNVERVDKIAKEMKSFAKRLNVPLIMISQVTGVENNTTAISLDHSRDSKTIAQMSDYVIGIWIDEKDQQVLRLLKNRKGGLGTTTQTIDRNSLRFGNDPPF</sequence>
<evidence type="ECO:0000313" key="2">
    <source>
        <dbReference type="EMBL" id="HEA19699.1"/>
    </source>
</evidence>
<protein>
    <recommendedName>
        <fullName evidence="1">SF4 helicase domain-containing protein</fullName>
    </recommendedName>
</protein>
<dbReference type="GO" id="GO:0003678">
    <property type="term" value="F:DNA helicase activity"/>
    <property type="evidence" value="ECO:0007669"/>
    <property type="project" value="InterPro"/>
</dbReference>
<dbReference type="GO" id="GO:0005524">
    <property type="term" value="F:ATP binding"/>
    <property type="evidence" value="ECO:0007669"/>
    <property type="project" value="InterPro"/>
</dbReference>
<dbReference type="InterPro" id="IPR027417">
    <property type="entry name" value="P-loop_NTPase"/>
</dbReference>
<dbReference type="SUPFAM" id="SSF52540">
    <property type="entry name" value="P-loop containing nucleoside triphosphate hydrolases"/>
    <property type="match status" value="1"/>
</dbReference>
<dbReference type="GO" id="GO:0006260">
    <property type="term" value="P:DNA replication"/>
    <property type="evidence" value="ECO:0007669"/>
    <property type="project" value="InterPro"/>
</dbReference>
<accession>A0A831VTP0</accession>
<dbReference type="Proteomes" id="UP000886191">
    <property type="component" value="Unassembled WGS sequence"/>
</dbReference>
<proteinExistence type="predicted"/>
<organism evidence="2">
    <name type="scientific">Pricia antarctica</name>
    <dbReference type="NCBI Taxonomy" id="641691"/>
    <lineage>
        <taxon>Bacteria</taxon>
        <taxon>Pseudomonadati</taxon>
        <taxon>Bacteroidota</taxon>
        <taxon>Flavobacteriia</taxon>
        <taxon>Flavobacteriales</taxon>
        <taxon>Flavobacteriaceae</taxon>
        <taxon>Pricia</taxon>
    </lineage>
</organism>
<dbReference type="Gene3D" id="3.40.50.300">
    <property type="entry name" value="P-loop containing nucleotide triphosphate hydrolases"/>
    <property type="match status" value="1"/>
</dbReference>
<dbReference type="PROSITE" id="PS51199">
    <property type="entry name" value="SF4_HELICASE"/>
    <property type="match status" value="1"/>
</dbReference>
<dbReference type="GO" id="GO:0005829">
    <property type="term" value="C:cytosol"/>
    <property type="evidence" value="ECO:0007669"/>
    <property type="project" value="TreeGrafter"/>
</dbReference>
<dbReference type="EMBL" id="DRGL01000013">
    <property type="protein sequence ID" value="HEA19699.1"/>
    <property type="molecule type" value="Genomic_DNA"/>
</dbReference>
<gene>
    <name evidence="2" type="ORF">ENH87_02125</name>
</gene>
<evidence type="ECO:0000259" key="1">
    <source>
        <dbReference type="PROSITE" id="PS51199"/>
    </source>
</evidence>
<dbReference type="SUPFAM" id="SSF56747">
    <property type="entry name" value="Prim-pol domain"/>
    <property type="match status" value="1"/>
</dbReference>
<dbReference type="Gene3D" id="3.90.920.10">
    <property type="entry name" value="DNA primase, PRIM domain"/>
    <property type="match status" value="1"/>
</dbReference>
<comment type="caution">
    <text evidence="2">The sequence shown here is derived from an EMBL/GenBank/DDBJ whole genome shotgun (WGS) entry which is preliminary data.</text>
</comment>
<dbReference type="InterPro" id="IPR007694">
    <property type="entry name" value="DNA_helicase_DnaB-like_C"/>
</dbReference>